<dbReference type="GO" id="GO:0006397">
    <property type="term" value="P:mRNA processing"/>
    <property type="evidence" value="ECO:0007669"/>
    <property type="project" value="InterPro"/>
</dbReference>
<name>A0A642V3X4_9ASCO</name>
<dbReference type="EMBL" id="SWFS01000371">
    <property type="protein sequence ID" value="KAA8908075.1"/>
    <property type="molecule type" value="Genomic_DNA"/>
</dbReference>
<feature type="coiled-coil region" evidence="3">
    <location>
        <begin position="50"/>
        <end position="98"/>
    </location>
</feature>
<dbReference type="Pfam" id="PF05615">
    <property type="entry name" value="THOC7"/>
    <property type="match status" value="1"/>
</dbReference>
<organism evidence="5 6">
    <name type="scientific">Trichomonascus ciferrii</name>
    <dbReference type="NCBI Taxonomy" id="44093"/>
    <lineage>
        <taxon>Eukaryota</taxon>
        <taxon>Fungi</taxon>
        <taxon>Dikarya</taxon>
        <taxon>Ascomycota</taxon>
        <taxon>Saccharomycotina</taxon>
        <taxon>Dipodascomycetes</taxon>
        <taxon>Dipodascales</taxon>
        <taxon>Trichomonascaceae</taxon>
        <taxon>Trichomonascus</taxon>
        <taxon>Trichomonascus ciferrii complex</taxon>
    </lineage>
</organism>
<keyword evidence="2" id="KW-0539">Nucleus</keyword>
<evidence type="ECO:0008006" key="7">
    <source>
        <dbReference type="Google" id="ProtNLM"/>
    </source>
</evidence>
<protein>
    <recommendedName>
        <fullName evidence="7">THO complex subunit 7</fullName>
    </recommendedName>
</protein>
<evidence type="ECO:0000256" key="3">
    <source>
        <dbReference type="SAM" id="Coils"/>
    </source>
</evidence>
<dbReference type="InterPro" id="IPR008501">
    <property type="entry name" value="THOC7/Mft1"/>
</dbReference>
<comment type="caution">
    <text evidence="5">The sequence shown here is derived from an EMBL/GenBank/DDBJ whole genome shotgun (WGS) entry which is preliminary data.</text>
</comment>
<keyword evidence="6" id="KW-1185">Reference proteome</keyword>
<accession>A0A642V3X4</accession>
<feature type="compositionally biased region" description="Acidic residues" evidence="4">
    <location>
        <begin position="199"/>
        <end position="211"/>
    </location>
</feature>
<keyword evidence="3" id="KW-0175">Coiled coil</keyword>
<sequence>MEEKVIEERVGITEVNYRRLYKACLALCGKEEEDVGERLDVEFSAYEQLLEKFQLEISMNQREISHYEAEKTAHEEQMQELMNQTDDLKAKVQEASKIRRQKEECNDLVFDMTRTKRVTTTDEEGNEIQIVAQLNSSREEDEELISNLEAEIEELRQLKEQYLVQWQERKQGFEEMMQAIEAYRSSVLGANEEPRPIEQEQDEEMVMEDADVTATTGATPAGPAADLAEDNVTQAAAASASGEDEMDTTT</sequence>
<dbReference type="GO" id="GO:0000445">
    <property type="term" value="C:THO complex part of transcription export complex"/>
    <property type="evidence" value="ECO:0007669"/>
    <property type="project" value="InterPro"/>
</dbReference>
<evidence type="ECO:0000256" key="1">
    <source>
        <dbReference type="ARBA" id="ARBA00004123"/>
    </source>
</evidence>
<feature type="region of interest" description="Disordered" evidence="4">
    <location>
        <begin position="187"/>
        <end position="250"/>
    </location>
</feature>
<comment type="subcellular location">
    <subcellularLocation>
        <location evidence="1">Nucleus</location>
    </subcellularLocation>
</comment>
<feature type="coiled-coil region" evidence="3">
    <location>
        <begin position="131"/>
        <end position="165"/>
    </location>
</feature>
<evidence type="ECO:0000256" key="2">
    <source>
        <dbReference type="ARBA" id="ARBA00023242"/>
    </source>
</evidence>
<gene>
    <name evidence="5" type="ORF">TRICI_004826</name>
</gene>
<proteinExistence type="predicted"/>
<evidence type="ECO:0000313" key="6">
    <source>
        <dbReference type="Proteomes" id="UP000761534"/>
    </source>
</evidence>
<dbReference type="AlphaFoldDB" id="A0A642V3X4"/>
<evidence type="ECO:0000313" key="5">
    <source>
        <dbReference type="EMBL" id="KAA8908075.1"/>
    </source>
</evidence>
<dbReference type="Proteomes" id="UP000761534">
    <property type="component" value="Unassembled WGS sequence"/>
</dbReference>
<evidence type="ECO:0000256" key="4">
    <source>
        <dbReference type="SAM" id="MobiDB-lite"/>
    </source>
</evidence>
<reference evidence="5" key="1">
    <citation type="journal article" date="2019" name="G3 (Bethesda)">
        <title>Genome Assemblies of Two Rare Opportunistic Yeast Pathogens: Diutina rugosa (syn. Candida rugosa) and Trichomonascus ciferrii (syn. Candida ciferrii).</title>
        <authorList>
            <person name="Mixao V."/>
            <person name="Saus E."/>
            <person name="Hansen A.P."/>
            <person name="Lass-Florl C."/>
            <person name="Gabaldon T."/>
        </authorList>
    </citation>
    <scope>NUCLEOTIDE SEQUENCE</scope>
    <source>
        <strain evidence="5">CBS 4856</strain>
    </source>
</reference>
<feature type="compositionally biased region" description="Low complexity" evidence="4">
    <location>
        <begin position="212"/>
        <end position="225"/>
    </location>
</feature>
<dbReference type="VEuPathDB" id="FungiDB:TRICI_004826"/>